<dbReference type="EMBL" id="JACHDO010000001">
    <property type="protein sequence ID" value="MBB5489923.1"/>
    <property type="molecule type" value="Genomic_DNA"/>
</dbReference>
<accession>A0A840W3P3</accession>
<dbReference type="Pfam" id="PF11338">
    <property type="entry name" value="DUF3140"/>
    <property type="match status" value="1"/>
</dbReference>
<comment type="caution">
    <text evidence="2">The sequence shown here is derived from an EMBL/GenBank/DDBJ whole genome shotgun (WGS) entry which is preliminary data.</text>
</comment>
<name>A0A840W3P3_9ACTN</name>
<evidence type="ECO:0000313" key="3">
    <source>
        <dbReference type="Proteomes" id="UP000579647"/>
    </source>
</evidence>
<sequence>MAVSDPNTDRVWEEFHTSVNMTGEELRRWLLTDASGEDALPASGGVDAEGEQIVRLLNKRRTDVTSSDLELMERVSGFVREELSDPRPEDDAWRRRLMRVGHDPLGPGSEPIDL</sequence>
<dbReference type="AlphaFoldDB" id="A0A840W3P3"/>
<dbReference type="PANTHER" id="PTHR40630">
    <property type="entry name" value="POSSIBLE DNA-BINDING PROTEIN"/>
    <property type="match status" value="1"/>
</dbReference>
<gene>
    <name evidence="2" type="ORF">HNR07_001060</name>
</gene>
<feature type="region of interest" description="Disordered" evidence="1">
    <location>
        <begin position="81"/>
        <end position="114"/>
    </location>
</feature>
<dbReference type="InterPro" id="IPR021487">
    <property type="entry name" value="DUF3140"/>
</dbReference>
<evidence type="ECO:0000256" key="1">
    <source>
        <dbReference type="SAM" id="MobiDB-lite"/>
    </source>
</evidence>
<dbReference type="Proteomes" id="UP000579647">
    <property type="component" value="Unassembled WGS sequence"/>
</dbReference>
<keyword evidence="3" id="KW-1185">Reference proteome</keyword>
<organism evidence="2 3">
    <name type="scientific">Nocardiopsis metallicus</name>
    <dbReference type="NCBI Taxonomy" id="179819"/>
    <lineage>
        <taxon>Bacteria</taxon>
        <taxon>Bacillati</taxon>
        <taxon>Actinomycetota</taxon>
        <taxon>Actinomycetes</taxon>
        <taxon>Streptosporangiales</taxon>
        <taxon>Nocardiopsidaceae</taxon>
        <taxon>Nocardiopsis</taxon>
    </lineage>
</organism>
<dbReference type="RefSeq" id="WP_184362595.1">
    <property type="nucleotide sequence ID" value="NZ_BAAAKM010000027.1"/>
</dbReference>
<protein>
    <recommendedName>
        <fullName evidence="4">DUF3140 domain-containing protein</fullName>
    </recommendedName>
</protein>
<dbReference type="PANTHER" id="PTHR40630:SF1">
    <property type="entry name" value="DNA-BINDING PROTEIN"/>
    <property type="match status" value="1"/>
</dbReference>
<evidence type="ECO:0000313" key="2">
    <source>
        <dbReference type="EMBL" id="MBB5489923.1"/>
    </source>
</evidence>
<evidence type="ECO:0008006" key="4">
    <source>
        <dbReference type="Google" id="ProtNLM"/>
    </source>
</evidence>
<proteinExistence type="predicted"/>
<reference evidence="2 3" key="1">
    <citation type="submission" date="2020-08" db="EMBL/GenBank/DDBJ databases">
        <title>Sequencing the genomes of 1000 actinobacteria strains.</title>
        <authorList>
            <person name="Klenk H.-P."/>
        </authorList>
    </citation>
    <scope>NUCLEOTIDE SEQUENCE [LARGE SCALE GENOMIC DNA]</scope>
    <source>
        <strain evidence="2 3">DSM 44598</strain>
    </source>
</reference>
<feature type="compositionally biased region" description="Basic and acidic residues" evidence="1">
    <location>
        <begin position="81"/>
        <end position="94"/>
    </location>
</feature>